<gene>
    <name evidence="2" type="ORF">B0A50_07803</name>
</gene>
<dbReference type="EMBL" id="NAJL01000068">
    <property type="protein sequence ID" value="TKA22710.1"/>
    <property type="molecule type" value="Genomic_DNA"/>
</dbReference>
<dbReference type="PANTHER" id="PTHR31094:SF2">
    <property type="entry name" value="RIKEN CDNA 2310061I04 GENE"/>
    <property type="match status" value="1"/>
</dbReference>
<dbReference type="Proteomes" id="UP000308549">
    <property type="component" value="Unassembled WGS sequence"/>
</dbReference>
<feature type="compositionally biased region" description="Basic and acidic residues" evidence="1">
    <location>
        <begin position="1"/>
        <end position="17"/>
    </location>
</feature>
<evidence type="ECO:0000256" key="1">
    <source>
        <dbReference type="SAM" id="MobiDB-lite"/>
    </source>
</evidence>
<feature type="region of interest" description="Disordered" evidence="1">
    <location>
        <begin position="1"/>
        <end position="44"/>
    </location>
</feature>
<keyword evidence="3" id="KW-1185">Reference proteome</keyword>
<proteinExistence type="predicted"/>
<dbReference type="AlphaFoldDB" id="A0A4U0TLB9"/>
<dbReference type="InterPro" id="IPR018790">
    <property type="entry name" value="DUF2358"/>
</dbReference>
<name>A0A4U0TLB9_9PEZI</name>
<dbReference type="InterPro" id="IPR031342">
    <property type="entry name" value="Mug163-like"/>
</dbReference>
<organism evidence="2 3">
    <name type="scientific">Salinomyces thailandicus</name>
    <dbReference type="NCBI Taxonomy" id="706561"/>
    <lineage>
        <taxon>Eukaryota</taxon>
        <taxon>Fungi</taxon>
        <taxon>Dikarya</taxon>
        <taxon>Ascomycota</taxon>
        <taxon>Pezizomycotina</taxon>
        <taxon>Dothideomycetes</taxon>
        <taxon>Dothideomycetidae</taxon>
        <taxon>Mycosphaerellales</taxon>
        <taxon>Teratosphaeriaceae</taxon>
        <taxon>Salinomyces</taxon>
    </lineage>
</organism>
<sequence length="278" mass="31049">MPATTQRRDIDRLDRDVFFTPTPLRSAPPPLGPSGSDHTPPDKRTLQLGKTVRTLHERLPSLLQSPLPGEILSPQITLHLFPSTHPHLPTVAGRIPYIAALWTAPVAWGRVPLIGNVKLTILSERMVRNGGSAIAHGHRDEKLIVKWKTCGRTKHRDGTGGVYKTRGLARRDPVDRIREFIAGSSADEQAVAKKLEGQDEDDFTGIFVFEFDEEGRVVKHVIEHTEEGGDCDRMTRVVSVTDWLLGRFNGKGQTRLPELALCEERPSGTRIRMMDRRG</sequence>
<dbReference type="Pfam" id="PF17119">
    <property type="entry name" value="MMU163"/>
    <property type="match status" value="1"/>
</dbReference>
<dbReference type="PANTHER" id="PTHR31094">
    <property type="entry name" value="RIKEN CDNA 2310061I04 GENE"/>
    <property type="match status" value="1"/>
</dbReference>
<evidence type="ECO:0000313" key="2">
    <source>
        <dbReference type="EMBL" id="TKA22710.1"/>
    </source>
</evidence>
<accession>A0A4U0TLB9</accession>
<reference evidence="2 3" key="1">
    <citation type="submission" date="2017-03" db="EMBL/GenBank/DDBJ databases">
        <title>Genomes of endolithic fungi from Antarctica.</title>
        <authorList>
            <person name="Coleine C."/>
            <person name="Masonjones S."/>
            <person name="Stajich J.E."/>
        </authorList>
    </citation>
    <scope>NUCLEOTIDE SEQUENCE [LARGE SCALE GENOMIC DNA]</scope>
    <source>
        <strain evidence="2 3">CCFEE 6315</strain>
    </source>
</reference>
<dbReference type="OrthoDB" id="5329385at2759"/>
<protein>
    <submittedName>
        <fullName evidence="2">Uncharacterized protein</fullName>
    </submittedName>
</protein>
<comment type="caution">
    <text evidence="2">The sequence shown here is derived from an EMBL/GenBank/DDBJ whole genome shotgun (WGS) entry which is preliminary data.</text>
</comment>
<evidence type="ECO:0000313" key="3">
    <source>
        <dbReference type="Proteomes" id="UP000308549"/>
    </source>
</evidence>